<sequence length="88" mass="10641">MKSIRVVADVYIERNPSKIDKEYAYKAIVSIEGIRYDVRIKEIWYWIPTLNKEDNLKGDEYVRLSDLNEYEENDCDMSEECMPEKKRR</sequence>
<name>A0ACB9F7C6_CICIN</name>
<proteinExistence type="predicted"/>
<keyword evidence="2" id="KW-1185">Reference proteome</keyword>
<gene>
    <name evidence="1" type="ORF">L2E82_16874</name>
</gene>
<organism evidence="1 2">
    <name type="scientific">Cichorium intybus</name>
    <name type="common">Chicory</name>
    <dbReference type="NCBI Taxonomy" id="13427"/>
    <lineage>
        <taxon>Eukaryota</taxon>
        <taxon>Viridiplantae</taxon>
        <taxon>Streptophyta</taxon>
        <taxon>Embryophyta</taxon>
        <taxon>Tracheophyta</taxon>
        <taxon>Spermatophyta</taxon>
        <taxon>Magnoliopsida</taxon>
        <taxon>eudicotyledons</taxon>
        <taxon>Gunneridae</taxon>
        <taxon>Pentapetalae</taxon>
        <taxon>asterids</taxon>
        <taxon>campanulids</taxon>
        <taxon>Asterales</taxon>
        <taxon>Asteraceae</taxon>
        <taxon>Cichorioideae</taxon>
        <taxon>Cichorieae</taxon>
        <taxon>Cichoriinae</taxon>
        <taxon>Cichorium</taxon>
    </lineage>
</organism>
<reference evidence="1 2" key="2">
    <citation type="journal article" date="2022" name="Mol. Ecol. Resour.">
        <title>The genomes of chicory, endive, great burdock and yacon provide insights into Asteraceae paleo-polyploidization history and plant inulin production.</title>
        <authorList>
            <person name="Fan W."/>
            <person name="Wang S."/>
            <person name="Wang H."/>
            <person name="Wang A."/>
            <person name="Jiang F."/>
            <person name="Liu H."/>
            <person name="Zhao H."/>
            <person name="Xu D."/>
            <person name="Zhang Y."/>
        </authorList>
    </citation>
    <scope>NUCLEOTIDE SEQUENCE [LARGE SCALE GENOMIC DNA]</scope>
    <source>
        <strain evidence="2">cv. Punajuju</strain>
        <tissue evidence="1">Leaves</tissue>
    </source>
</reference>
<evidence type="ECO:0000313" key="1">
    <source>
        <dbReference type="EMBL" id="KAI3766801.1"/>
    </source>
</evidence>
<dbReference type="Proteomes" id="UP001055811">
    <property type="component" value="Linkage Group LG03"/>
</dbReference>
<dbReference type="EMBL" id="CM042011">
    <property type="protein sequence ID" value="KAI3766801.1"/>
    <property type="molecule type" value="Genomic_DNA"/>
</dbReference>
<protein>
    <submittedName>
        <fullName evidence="1">Uncharacterized protein</fullName>
    </submittedName>
</protein>
<accession>A0ACB9F7C6</accession>
<comment type="caution">
    <text evidence="1">The sequence shown here is derived from an EMBL/GenBank/DDBJ whole genome shotgun (WGS) entry which is preliminary data.</text>
</comment>
<reference evidence="2" key="1">
    <citation type="journal article" date="2022" name="Mol. Ecol. Resour.">
        <title>The genomes of chicory, endive, great burdock and yacon provide insights into Asteraceae palaeo-polyploidization history and plant inulin production.</title>
        <authorList>
            <person name="Fan W."/>
            <person name="Wang S."/>
            <person name="Wang H."/>
            <person name="Wang A."/>
            <person name="Jiang F."/>
            <person name="Liu H."/>
            <person name="Zhao H."/>
            <person name="Xu D."/>
            <person name="Zhang Y."/>
        </authorList>
    </citation>
    <scope>NUCLEOTIDE SEQUENCE [LARGE SCALE GENOMIC DNA]</scope>
    <source>
        <strain evidence="2">cv. Punajuju</strain>
    </source>
</reference>
<evidence type="ECO:0000313" key="2">
    <source>
        <dbReference type="Proteomes" id="UP001055811"/>
    </source>
</evidence>